<protein>
    <submittedName>
        <fullName evidence="2">Uncharacterized protein</fullName>
    </submittedName>
</protein>
<dbReference type="Proteomes" id="UP000243499">
    <property type="component" value="Chromosome 7"/>
</dbReference>
<name>A0A2T8ICT2_9POAL</name>
<evidence type="ECO:0000256" key="1">
    <source>
        <dbReference type="SAM" id="MobiDB-lite"/>
    </source>
</evidence>
<feature type="region of interest" description="Disordered" evidence="1">
    <location>
        <begin position="23"/>
        <end position="80"/>
    </location>
</feature>
<organism evidence="2">
    <name type="scientific">Panicum hallii</name>
    <dbReference type="NCBI Taxonomy" id="206008"/>
    <lineage>
        <taxon>Eukaryota</taxon>
        <taxon>Viridiplantae</taxon>
        <taxon>Streptophyta</taxon>
        <taxon>Embryophyta</taxon>
        <taxon>Tracheophyta</taxon>
        <taxon>Spermatophyta</taxon>
        <taxon>Magnoliopsida</taxon>
        <taxon>Liliopsida</taxon>
        <taxon>Poales</taxon>
        <taxon>Poaceae</taxon>
        <taxon>PACMAD clade</taxon>
        <taxon>Panicoideae</taxon>
        <taxon>Panicodae</taxon>
        <taxon>Paniceae</taxon>
        <taxon>Panicinae</taxon>
        <taxon>Panicum</taxon>
        <taxon>Panicum sect. Panicum</taxon>
    </lineage>
</organism>
<proteinExistence type="predicted"/>
<reference evidence="2" key="1">
    <citation type="submission" date="2018-04" db="EMBL/GenBank/DDBJ databases">
        <title>WGS assembly of Panicum hallii.</title>
        <authorList>
            <person name="Lovell J."/>
            <person name="Jenkins J."/>
            <person name="Lowry D."/>
            <person name="Mamidi S."/>
            <person name="Sreedasyam A."/>
            <person name="Weng X."/>
            <person name="Barry K."/>
            <person name="Bonette J."/>
            <person name="Campitelli B."/>
            <person name="Daum C."/>
            <person name="Gordon S."/>
            <person name="Gould B."/>
            <person name="Lipzen A."/>
            <person name="Macqueen A."/>
            <person name="Palacio-Mejia J."/>
            <person name="Plott C."/>
            <person name="Shakirov E."/>
            <person name="Shu S."/>
            <person name="Yoshinaga Y."/>
            <person name="Zane M."/>
            <person name="Rokhsar D."/>
            <person name="Grimwood J."/>
            <person name="Schmutz J."/>
            <person name="Juenger T."/>
        </authorList>
    </citation>
    <scope>NUCLEOTIDE SEQUENCE [LARGE SCALE GENOMIC DNA]</scope>
    <source>
        <strain evidence="2">FIL2</strain>
    </source>
</reference>
<gene>
    <name evidence="2" type="ORF">PAHAL_7G196200</name>
</gene>
<evidence type="ECO:0000313" key="2">
    <source>
        <dbReference type="EMBL" id="PVH35484.1"/>
    </source>
</evidence>
<accession>A0A2T8ICT2</accession>
<dbReference type="AlphaFoldDB" id="A0A2T8ICT2"/>
<dbReference type="Gramene" id="PVH35484">
    <property type="protein sequence ID" value="PVH35484"/>
    <property type="gene ID" value="PAHAL_7G196200"/>
</dbReference>
<dbReference type="EMBL" id="CM008052">
    <property type="protein sequence ID" value="PVH35484.1"/>
    <property type="molecule type" value="Genomic_DNA"/>
</dbReference>
<sequence length="114" mass="12606">MQTIQRRYHWLSTKLYSDAQTRQLQRGAQNPVDAAAASQRGIRGERRRQRPEDADDHCPGTQSEAAGKAEACAGRPNQQVCSKGRCPWIPSSARQWRKGGHVSLIGTAAQVLLL</sequence>